<evidence type="ECO:0000256" key="2">
    <source>
        <dbReference type="ARBA" id="ARBA00004229"/>
    </source>
</evidence>
<evidence type="ECO:0000256" key="4">
    <source>
        <dbReference type="ARBA" id="ARBA00022516"/>
    </source>
</evidence>
<evidence type="ECO:0000256" key="11">
    <source>
        <dbReference type="ARBA" id="ARBA00022964"/>
    </source>
</evidence>
<name>A0A803KUV9_CHEQI</name>
<keyword evidence="11 17" id="KW-0223">Dioxygenase</keyword>
<dbReference type="EnsemblPlants" id="AUR62002817-RA">
    <property type="protein sequence ID" value="AUR62002817-RA:cds"/>
    <property type="gene ID" value="AUR62002817"/>
</dbReference>
<dbReference type="Pfam" id="PF00305">
    <property type="entry name" value="Lipoxygenase"/>
    <property type="match status" value="1"/>
</dbReference>
<dbReference type="InterPro" id="IPR020834">
    <property type="entry name" value="LipOase_CS"/>
</dbReference>
<feature type="region of interest" description="Disordered" evidence="19">
    <location>
        <begin position="257"/>
        <end position="277"/>
    </location>
</feature>
<dbReference type="InterPro" id="IPR036392">
    <property type="entry name" value="PLAT/LH2_dom_sf"/>
</dbReference>
<sequence length="912" mass="104620">MLNTSTSSFNKTLPLFSLPKPFITSESKQNGLHKSAEANKASSVDALSFRKQLCSDAAAVTRPRRQSRRRNGVEVRAVASRLGVFYPFRQQTNRSSTLTVTISLDHRFGDLFFHTKPFYLKLTSVSGKELEEHAYRIWSLHTEFSASFKIRDDFGDVGVISITNEQKEEVFIQKIVLASSSSGCSEIICNSWLHSKYDNPEPRVFFTHKPCLPSQTPKGLDKLRKNELHKLRGDGKGERQSYDRIYDYDTYNDLGDPKTNHALKRPTLGGNEHPYPRRCRTGREQITIEGETFETRSANVPYVPRDETFSSLKSGQFAFKKIYSVLHALIPLVEEAIEEKVFGTKSSHFPYFTAIELLYDEGINLPIDDTEHGGFLEWLHSIISATGDIKYKLLCFELPEIFKRDRFSWLSDKEFARQTLAGMNPLSIKRVTNWPLKSNLDPATYGKSESALTKELVEREMNHCMTVEEAIEENRLFIIDYHDALLPYVNKVRKLESTTLYGSRTLFFLDDECKTLKPLAIELTRPKSDVKPQWKEVYTPGKCATSEWLWNLAKVHVLAHDTGYHQLISHWLRTHCCMEPYIIAANRYLSAMHPIYKLLHPHFRYTLEINALARQSLINAGGVIETTFSPGEYSLELSSYIYDKEWRFDHEALPADLISRGMAVEDPSAPHGIKLVIDDYPYAKDGLDLWAIIKEWVTRYVNHYYPNPNLVEKDDELQNWWEEVRTKGHGDKKDEPWWPNLKTPEDLIQILTTIIWIASGHHSAVNFGQYHYGGYFPNRPTIARTTMPNEDPVDDHLKSFIEKPEDALLRCFPSPTQATKVMLTLDTLSAHSPDEEYLGAKPEPSWNDEPKIKDAFETFDSKLKALEDEIDKRNGNKDFKNRNGVGVVPYEFFKRQSECGITGKGVPNSISI</sequence>
<dbReference type="Gene3D" id="2.60.60.20">
    <property type="entry name" value="PLAT/LH2 domain"/>
    <property type="match status" value="1"/>
</dbReference>
<dbReference type="Pfam" id="PF01477">
    <property type="entry name" value="PLAT"/>
    <property type="match status" value="1"/>
</dbReference>
<feature type="domain" description="PLAT" evidence="20">
    <location>
        <begin position="96"/>
        <end position="207"/>
    </location>
</feature>
<dbReference type="PANTHER" id="PTHR11771">
    <property type="entry name" value="LIPOXYGENASE"/>
    <property type="match status" value="1"/>
</dbReference>
<dbReference type="Gene3D" id="4.10.375.10">
    <property type="entry name" value="Lipoxygenase-1, Domain 2"/>
    <property type="match status" value="1"/>
</dbReference>
<dbReference type="SUPFAM" id="SSF49723">
    <property type="entry name" value="Lipase/lipooxygenase domain (PLAT/LH2 domain)"/>
    <property type="match status" value="1"/>
</dbReference>
<evidence type="ECO:0000256" key="15">
    <source>
        <dbReference type="ARBA" id="ARBA00023160"/>
    </source>
</evidence>
<keyword evidence="4 18" id="KW-0444">Lipid biosynthesis</keyword>
<evidence type="ECO:0000256" key="8">
    <source>
        <dbReference type="ARBA" id="ARBA00022767"/>
    </source>
</evidence>
<dbReference type="PROSITE" id="PS00081">
    <property type="entry name" value="LIPOXYGENASE_2"/>
    <property type="match status" value="1"/>
</dbReference>
<evidence type="ECO:0000256" key="3">
    <source>
        <dbReference type="ARBA" id="ARBA00009419"/>
    </source>
</evidence>
<keyword evidence="14" id="KW-0443">Lipid metabolism</keyword>
<organism evidence="22 23">
    <name type="scientific">Chenopodium quinoa</name>
    <name type="common">Quinoa</name>
    <dbReference type="NCBI Taxonomy" id="63459"/>
    <lineage>
        <taxon>Eukaryota</taxon>
        <taxon>Viridiplantae</taxon>
        <taxon>Streptophyta</taxon>
        <taxon>Embryophyta</taxon>
        <taxon>Tracheophyta</taxon>
        <taxon>Spermatophyta</taxon>
        <taxon>Magnoliopsida</taxon>
        <taxon>eudicotyledons</taxon>
        <taxon>Gunneridae</taxon>
        <taxon>Pentapetalae</taxon>
        <taxon>Caryophyllales</taxon>
        <taxon>Chenopodiaceae</taxon>
        <taxon>Chenopodioideae</taxon>
        <taxon>Atripliceae</taxon>
        <taxon>Chenopodium</taxon>
    </lineage>
</organism>
<dbReference type="GeneID" id="110718526"/>
<keyword evidence="6" id="KW-0934">Plastid</keyword>
<comment type="pathway">
    <text evidence="18">Lipid metabolism; oxylipin biosynthesis.</text>
</comment>
<evidence type="ECO:0000259" key="20">
    <source>
        <dbReference type="PROSITE" id="PS50095"/>
    </source>
</evidence>
<evidence type="ECO:0000256" key="17">
    <source>
        <dbReference type="RuleBase" id="RU003974"/>
    </source>
</evidence>
<evidence type="ECO:0000256" key="14">
    <source>
        <dbReference type="ARBA" id="ARBA00023098"/>
    </source>
</evidence>
<protein>
    <recommendedName>
        <fullName evidence="18">Lipoxygenase</fullName>
        <ecNumber evidence="18">1.13.11.-</ecNumber>
    </recommendedName>
</protein>
<dbReference type="GO" id="GO:0031408">
    <property type="term" value="P:oxylipin biosynthetic process"/>
    <property type="evidence" value="ECO:0007669"/>
    <property type="project" value="UniProtKB-UniRule"/>
</dbReference>
<dbReference type="Proteomes" id="UP000596660">
    <property type="component" value="Unplaced"/>
</dbReference>
<keyword evidence="12 17" id="KW-0560">Oxidoreductase</keyword>
<evidence type="ECO:0000313" key="23">
    <source>
        <dbReference type="Proteomes" id="UP000596660"/>
    </source>
</evidence>
<dbReference type="GO" id="GO:0009507">
    <property type="term" value="C:chloroplast"/>
    <property type="evidence" value="ECO:0007669"/>
    <property type="project" value="UniProtKB-SubCell"/>
</dbReference>
<keyword evidence="8 18" id="KW-0925">Oxylipin biosynthesis</keyword>
<dbReference type="InterPro" id="IPR027433">
    <property type="entry name" value="Lipoxygenase_dom_3"/>
</dbReference>
<gene>
    <name evidence="22" type="primary">LOC110718526</name>
</gene>
<comment type="subcellular location">
    <subcellularLocation>
        <location evidence="2">Plastid</location>
        <location evidence="2">Chloroplast</location>
    </subcellularLocation>
</comment>
<evidence type="ECO:0000256" key="1">
    <source>
        <dbReference type="ARBA" id="ARBA00001962"/>
    </source>
</evidence>
<keyword evidence="13 17" id="KW-0408">Iron</keyword>
<dbReference type="InterPro" id="IPR001246">
    <property type="entry name" value="LipOase_plant"/>
</dbReference>
<dbReference type="Gene3D" id="3.10.450.60">
    <property type="match status" value="1"/>
</dbReference>
<dbReference type="GO" id="GO:0006633">
    <property type="term" value="P:fatty acid biosynthetic process"/>
    <property type="evidence" value="ECO:0007669"/>
    <property type="project" value="UniProtKB-KW"/>
</dbReference>
<dbReference type="PROSITE" id="PS51393">
    <property type="entry name" value="LIPOXYGENASE_3"/>
    <property type="match status" value="1"/>
</dbReference>
<dbReference type="InterPro" id="IPR000907">
    <property type="entry name" value="LipOase"/>
</dbReference>
<dbReference type="GO" id="GO:0016165">
    <property type="term" value="F:linoleate 13S-lipoxygenase activity"/>
    <property type="evidence" value="ECO:0007669"/>
    <property type="project" value="UniProtKB-ARBA"/>
</dbReference>
<dbReference type="KEGG" id="cqi:110718526"/>
<dbReference type="EC" id="1.13.11.-" evidence="18"/>
<keyword evidence="5" id="KW-0150">Chloroplast</keyword>
<dbReference type="InterPro" id="IPR013819">
    <property type="entry name" value="LipOase_C"/>
</dbReference>
<dbReference type="Gene3D" id="1.20.245.10">
    <property type="entry name" value="Lipoxygenase-1, Domain 5"/>
    <property type="match status" value="1"/>
</dbReference>
<evidence type="ECO:0000256" key="10">
    <source>
        <dbReference type="ARBA" id="ARBA00022946"/>
    </source>
</evidence>
<dbReference type="SUPFAM" id="SSF48484">
    <property type="entry name" value="Lipoxigenase"/>
    <property type="match status" value="1"/>
</dbReference>
<dbReference type="SMART" id="SM00308">
    <property type="entry name" value="LH2"/>
    <property type="match status" value="1"/>
</dbReference>
<keyword evidence="23" id="KW-1185">Reference proteome</keyword>
<dbReference type="FunFam" id="1.20.245.10:FF:000002">
    <property type="entry name" value="Lipoxygenase"/>
    <property type="match status" value="1"/>
</dbReference>
<comment type="cofactor">
    <cofactor evidence="1 17">
        <name>Fe cation</name>
        <dbReference type="ChEBI" id="CHEBI:24875"/>
    </cofactor>
</comment>
<keyword evidence="7 17" id="KW-0479">Metal-binding</keyword>
<dbReference type="FunFam" id="3.10.450.60:FF:000005">
    <property type="entry name" value="Lipoxygenase"/>
    <property type="match status" value="1"/>
</dbReference>
<dbReference type="AlphaFoldDB" id="A0A803KUV9"/>
<evidence type="ECO:0000256" key="18">
    <source>
        <dbReference type="RuleBase" id="RU003975"/>
    </source>
</evidence>
<dbReference type="InterPro" id="IPR001024">
    <property type="entry name" value="PLAT/LH2_dom"/>
</dbReference>
<comment type="caution">
    <text evidence="16">Lacks conserved residue(s) required for the propagation of feature annotation.</text>
</comment>
<dbReference type="PRINTS" id="PR00468">
    <property type="entry name" value="PLTLPOXGNASE"/>
</dbReference>
<keyword evidence="15 18" id="KW-0275">Fatty acid biosynthesis</keyword>
<dbReference type="GO" id="GO:0034440">
    <property type="term" value="P:lipid oxidation"/>
    <property type="evidence" value="ECO:0007669"/>
    <property type="project" value="InterPro"/>
</dbReference>
<dbReference type="PROSITE" id="PS00711">
    <property type="entry name" value="LIPOXYGENASE_1"/>
    <property type="match status" value="1"/>
</dbReference>
<keyword evidence="10" id="KW-0809">Transit peptide</keyword>
<keyword evidence="9" id="KW-0276">Fatty acid metabolism</keyword>
<dbReference type="InterPro" id="IPR020833">
    <property type="entry name" value="LipOase_Fe_BS"/>
</dbReference>
<evidence type="ECO:0000256" key="6">
    <source>
        <dbReference type="ARBA" id="ARBA00022640"/>
    </source>
</evidence>
<dbReference type="RefSeq" id="XP_021753065.1">
    <property type="nucleotide sequence ID" value="XM_021897373.1"/>
</dbReference>
<comment type="function">
    <text evidence="18">Plant lipoxygenase may be involved in a number of diverse aspects of plant physiology including growth and development, pest resistance, and senescence or responses to wounding.</text>
</comment>
<evidence type="ECO:0000259" key="21">
    <source>
        <dbReference type="PROSITE" id="PS51393"/>
    </source>
</evidence>
<dbReference type="PRINTS" id="PR00087">
    <property type="entry name" value="LIPOXYGENASE"/>
</dbReference>
<proteinExistence type="inferred from homology"/>
<dbReference type="PROSITE" id="PS50095">
    <property type="entry name" value="PLAT"/>
    <property type="match status" value="1"/>
</dbReference>
<feature type="domain" description="Lipoxygenase" evidence="21">
    <location>
        <begin position="210"/>
        <end position="912"/>
    </location>
</feature>
<dbReference type="InterPro" id="IPR036226">
    <property type="entry name" value="LipOase_C_sf"/>
</dbReference>
<dbReference type="GO" id="GO:0046872">
    <property type="term" value="F:metal ion binding"/>
    <property type="evidence" value="ECO:0007669"/>
    <property type="project" value="UniProtKB-UniRule"/>
</dbReference>
<dbReference type="OrthoDB" id="407298at2759"/>
<reference evidence="22" key="2">
    <citation type="submission" date="2021-03" db="UniProtKB">
        <authorList>
            <consortium name="EnsemblPlants"/>
        </authorList>
    </citation>
    <scope>IDENTIFICATION</scope>
</reference>
<evidence type="ECO:0000256" key="13">
    <source>
        <dbReference type="ARBA" id="ARBA00023004"/>
    </source>
</evidence>
<evidence type="ECO:0000256" key="7">
    <source>
        <dbReference type="ARBA" id="ARBA00022723"/>
    </source>
</evidence>
<dbReference type="UniPathway" id="UPA00382"/>
<dbReference type="SMR" id="A0A803KUV9"/>
<reference evidence="22" key="1">
    <citation type="journal article" date="2017" name="Nature">
        <title>The genome of Chenopodium quinoa.</title>
        <authorList>
            <person name="Jarvis D.E."/>
            <person name="Ho Y.S."/>
            <person name="Lightfoot D.J."/>
            <person name="Schmoeckel S.M."/>
            <person name="Li B."/>
            <person name="Borm T.J.A."/>
            <person name="Ohyanagi H."/>
            <person name="Mineta K."/>
            <person name="Michell C.T."/>
            <person name="Saber N."/>
            <person name="Kharbatia N.M."/>
            <person name="Rupper R.R."/>
            <person name="Sharp A.R."/>
            <person name="Dally N."/>
            <person name="Boughton B.A."/>
            <person name="Woo Y.H."/>
            <person name="Gao G."/>
            <person name="Schijlen E.G.W.M."/>
            <person name="Guo X."/>
            <person name="Momin A.A."/>
            <person name="Negrao S."/>
            <person name="Al-Babili S."/>
            <person name="Gehring C."/>
            <person name="Roessner U."/>
            <person name="Jung C."/>
            <person name="Murphy K."/>
            <person name="Arold S.T."/>
            <person name="Gojobori T."/>
            <person name="van der Linden C.G."/>
            <person name="van Loo E.N."/>
            <person name="Jellen E.N."/>
            <person name="Maughan P.J."/>
            <person name="Tester M."/>
        </authorList>
    </citation>
    <scope>NUCLEOTIDE SEQUENCE [LARGE SCALE GENOMIC DNA]</scope>
    <source>
        <strain evidence="22">cv. PI 614886</strain>
    </source>
</reference>
<comment type="similarity">
    <text evidence="3 17">Belongs to the lipoxygenase family.</text>
</comment>
<evidence type="ECO:0000256" key="16">
    <source>
        <dbReference type="PROSITE-ProRule" id="PRU00152"/>
    </source>
</evidence>
<evidence type="ECO:0000313" key="22">
    <source>
        <dbReference type="EnsemblPlants" id="AUR62002817-RA:cds"/>
    </source>
</evidence>
<evidence type="ECO:0000256" key="9">
    <source>
        <dbReference type="ARBA" id="ARBA00022832"/>
    </source>
</evidence>
<evidence type="ECO:0000256" key="12">
    <source>
        <dbReference type="ARBA" id="ARBA00023002"/>
    </source>
</evidence>
<evidence type="ECO:0000256" key="5">
    <source>
        <dbReference type="ARBA" id="ARBA00022528"/>
    </source>
</evidence>
<accession>A0A803KUV9</accession>
<dbReference type="Gramene" id="AUR62002817-RA">
    <property type="protein sequence ID" value="AUR62002817-RA:cds"/>
    <property type="gene ID" value="AUR62002817"/>
</dbReference>
<dbReference type="Gene3D" id="4.10.372.10">
    <property type="entry name" value="Lipoxygenase-1, Domain 3"/>
    <property type="match status" value="1"/>
</dbReference>
<evidence type="ECO:0000256" key="19">
    <source>
        <dbReference type="SAM" id="MobiDB-lite"/>
    </source>
</evidence>